<reference evidence="1" key="1">
    <citation type="submission" date="2018-11" db="EMBL/GenBank/DDBJ databases">
        <authorList>
            <consortium name="Genoscope - CEA"/>
            <person name="William W."/>
        </authorList>
    </citation>
    <scope>NUCLEOTIDE SEQUENCE</scope>
</reference>
<organism evidence="1">
    <name type="scientific">Brassica oleracea</name>
    <name type="common">Wild cabbage</name>
    <dbReference type="NCBI Taxonomy" id="3712"/>
    <lineage>
        <taxon>Eukaryota</taxon>
        <taxon>Viridiplantae</taxon>
        <taxon>Streptophyta</taxon>
        <taxon>Embryophyta</taxon>
        <taxon>Tracheophyta</taxon>
        <taxon>Spermatophyta</taxon>
        <taxon>Magnoliopsida</taxon>
        <taxon>eudicotyledons</taxon>
        <taxon>Gunneridae</taxon>
        <taxon>Pentapetalae</taxon>
        <taxon>rosids</taxon>
        <taxon>malvids</taxon>
        <taxon>Brassicales</taxon>
        <taxon>Brassicaceae</taxon>
        <taxon>Brassiceae</taxon>
        <taxon>Brassica</taxon>
    </lineage>
</organism>
<gene>
    <name evidence="1" type="ORF">BOLC6T36388H</name>
</gene>
<sequence>MHKPESSHLAFPEHLRPPICEEDAVGIHKRVKMIHDPVKFVVPCAVVDVEFPIPLDRSVHLGSYNEVSDDHMYAVASRRWMRFRALLIAEMKDKGDEFVEAFTKKE</sequence>
<protein>
    <submittedName>
        <fullName evidence="1">Uncharacterized protein</fullName>
    </submittedName>
</protein>
<name>A0A3P6GX60_BRAOL</name>
<proteinExistence type="predicted"/>
<dbReference type="AlphaFoldDB" id="A0A3P6GX60"/>
<accession>A0A3P6GX60</accession>
<evidence type="ECO:0000313" key="1">
    <source>
        <dbReference type="EMBL" id="VDD60935.1"/>
    </source>
</evidence>
<dbReference type="EMBL" id="LR031880">
    <property type="protein sequence ID" value="VDD60935.1"/>
    <property type="molecule type" value="Genomic_DNA"/>
</dbReference>